<accession>A0A2H6KDY6</accession>
<sequence length="820" mass="92706">MANPALTLALVGRIGLANINNPAVLDSIKAELGVIEGQLQGGGEVSATVHNEHVSSLDVHLNGDIAAPVALSRRESARKVQINVPEVELLMHLIQEREQNDGDKTGTIASSRQSKCIQLIIIARDMLQQARDKTAWCSLLNDNEESEQTKVKWEGMPRLIALLVVTVAMENSAGGKTAAAVSTLSNHIQQAFRYSFQSPESDLCLIDHPEWAINYIRDVVKKYCGIFKLIKQEIHSNTDELFEALLPEAATLAHKEQRHDLREEFVKLCAEFSQHNFVQKWAQALAKETRWFTFTRLPLLVYEYRMALSDTLLTMQQVTNITRTADPKTRLNVSQALFHDDIRANIIYSLLRAMTDLAAALRDLDNTAPYEVFADFDKNTTIPCLELKNNADKDEAQLALNYELDRAYGALDALISLEKTAAINVVKKLLEGENILEGVKCNAATQNNWYLQDSGFLTQPVKTLIALLKMFDERCKCLETAKSRGEFTTKVIAPIINSYLEYIKGKWNAEDDVFRSCSLTAFLIDSTALLYEFLLRYPYSQYMPQVVTNVERVTTKMIAIIGDYVNDIIEEPFSRIHDKRLEIMYYLKDKMTQLAVHCSLKSYKQMLRHVVDNVEKRLMTVLLPQRASQIILNAPAHVEMAEHNCEIVYNELKNLADAKYCPEDMQVIEDVKTIVATNVDELVDAVEFLKGHAAMYPVLKDVNTKIYLQRRGVRNTEAGTSYIHTAETRITESCGNEVDNSKTLLDDILSLEESDDGESPRLNQPDKALLNHNESAEQALVEKVKKRLKVQKLDIKQVYTLSLHVLSAQIEQEQFIKLVN</sequence>
<protein>
    <submittedName>
        <fullName evidence="1">CBS domain-containing protein, putative</fullName>
    </submittedName>
</protein>
<dbReference type="AlphaFoldDB" id="A0A2H6KDY6"/>
<organism evidence="1 2">
    <name type="scientific">Babesia ovata</name>
    <dbReference type="NCBI Taxonomy" id="189622"/>
    <lineage>
        <taxon>Eukaryota</taxon>
        <taxon>Sar</taxon>
        <taxon>Alveolata</taxon>
        <taxon>Apicomplexa</taxon>
        <taxon>Aconoidasida</taxon>
        <taxon>Piroplasmida</taxon>
        <taxon>Babesiidae</taxon>
        <taxon>Babesia</taxon>
    </lineage>
</organism>
<reference evidence="1 2" key="1">
    <citation type="journal article" date="2017" name="BMC Genomics">
        <title>Whole-genome assembly of Babesia ovata and comparative genomics between closely related pathogens.</title>
        <authorList>
            <person name="Yamagishi J."/>
            <person name="Asada M."/>
            <person name="Hakimi H."/>
            <person name="Tanaka T.Q."/>
            <person name="Sugimoto C."/>
            <person name="Kawazu S."/>
        </authorList>
    </citation>
    <scope>NUCLEOTIDE SEQUENCE [LARGE SCALE GENOMIC DNA]</scope>
    <source>
        <strain evidence="1 2">Miyake</strain>
    </source>
</reference>
<proteinExistence type="predicted"/>
<dbReference type="GeneID" id="39874967"/>
<comment type="caution">
    <text evidence="1">The sequence shown here is derived from an EMBL/GenBank/DDBJ whole genome shotgun (WGS) entry which is preliminary data.</text>
</comment>
<gene>
    <name evidence="1" type="ORF">BOVATA_026900</name>
</gene>
<dbReference type="EMBL" id="BDSA01000003">
    <property type="protein sequence ID" value="GBE61197.1"/>
    <property type="molecule type" value="Genomic_DNA"/>
</dbReference>
<dbReference type="VEuPathDB" id="PiroplasmaDB:BOVATA_026900"/>
<dbReference type="Proteomes" id="UP000236319">
    <property type="component" value="Unassembled WGS sequence"/>
</dbReference>
<evidence type="ECO:0000313" key="1">
    <source>
        <dbReference type="EMBL" id="GBE61197.1"/>
    </source>
</evidence>
<dbReference type="RefSeq" id="XP_028867440.1">
    <property type="nucleotide sequence ID" value="XM_029011607.1"/>
</dbReference>
<keyword evidence="2" id="KW-1185">Reference proteome</keyword>
<evidence type="ECO:0000313" key="2">
    <source>
        <dbReference type="Proteomes" id="UP000236319"/>
    </source>
</evidence>
<name>A0A2H6KDY6_9APIC</name>
<dbReference type="OrthoDB" id="361106at2759"/>